<protein>
    <recommendedName>
        <fullName evidence="9">Carbohydrate sulfotransferase</fullName>
        <ecNumber evidence="9">2.8.2.-</ecNumber>
    </recommendedName>
</protein>
<evidence type="ECO:0000256" key="9">
    <source>
        <dbReference type="RuleBase" id="RU364020"/>
    </source>
</evidence>
<evidence type="ECO:0000256" key="5">
    <source>
        <dbReference type="ARBA" id="ARBA00022989"/>
    </source>
</evidence>
<dbReference type="AlphaFoldDB" id="A0AAV4JU32"/>
<proteinExistence type="inferred from homology"/>
<name>A0AAV4JU32_9GAST</name>
<evidence type="ECO:0000256" key="8">
    <source>
        <dbReference type="ARBA" id="ARBA00023180"/>
    </source>
</evidence>
<evidence type="ECO:0000256" key="6">
    <source>
        <dbReference type="ARBA" id="ARBA00023034"/>
    </source>
</evidence>
<dbReference type="PANTHER" id="PTHR12137">
    <property type="entry name" value="CARBOHYDRATE SULFOTRANSFERASE"/>
    <property type="match status" value="1"/>
</dbReference>
<dbReference type="GO" id="GO:0000139">
    <property type="term" value="C:Golgi membrane"/>
    <property type="evidence" value="ECO:0007669"/>
    <property type="project" value="UniProtKB-SubCell"/>
</dbReference>
<organism evidence="10 11">
    <name type="scientific">Elysia marginata</name>
    <dbReference type="NCBI Taxonomy" id="1093978"/>
    <lineage>
        <taxon>Eukaryota</taxon>
        <taxon>Metazoa</taxon>
        <taxon>Spiralia</taxon>
        <taxon>Lophotrochozoa</taxon>
        <taxon>Mollusca</taxon>
        <taxon>Gastropoda</taxon>
        <taxon>Heterobranchia</taxon>
        <taxon>Euthyneura</taxon>
        <taxon>Panpulmonata</taxon>
        <taxon>Sacoglossa</taxon>
        <taxon>Placobranchoidea</taxon>
        <taxon>Plakobranchidae</taxon>
        <taxon>Elysia</taxon>
    </lineage>
</organism>
<evidence type="ECO:0000313" key="10">
    <source>
        <dbReference type="EMBL" id="GFS24866.1"/>
    </source>
</evidence>
<keyword evidence="9" id="KW-0735">Signal-anchor</keyword>
<comment type="similarity">
    <text evidence="2 9">Belongs to the sulfotransferase 2 family.</text>
</comment>
<dbReference type="Pfam" id="PF03567">
    <property type="entry name" value="Sulfotransfer_2"/>
    <property type="match status" value="1"/>
</dbReference>
<dbReference type="PANTHER" id="PTHR12137:SF54">
    <property type="entry name" value="CARBOHYDRATE SULFOTRANSFERASE"/>
    <property type="match status" value="1"/>
</dbReference>
<keyword evidence="5 9" id="KW-1133">Transmembrane helix</keyword>
<dbReference type="InterPro" id="IPR005331">
    <property type="entry name" value="Sulfotransferase"/>
</dbReference>
<dbReference type="InterPro" id="IPR018011">
    <property type="entry name" value="Carb_sulfotrans_8-10"/>
</dbReference>
<keyword evidence="6 9" id="KW-0333">Golgi apparatus</keyword>
<sequence length="408" mass="47773">MTSQLWRFFQSRRGITAVLLVIGMFLVPLFLIGKNTSRIARFKISQVFGSKPARTVTADSSHRQVGTPSEIMKRFMMRQQHLQTVCSRPEYRRPDHGLRTSDSNFHYVALHRLQWCSIAKVGTMFMKSKFYPQKPLRSQDLDEKTQAYLFNHPKSFYFVRDPYSRLVSGFLDKLMTAPDRWGDIGRKVIISQRKDASPYEVDCGSDVTFLEFFKYVIWAETTNKTRNIHFLPMHDLCDVCNRNYDYIGHLETIKEDLPYIVDSVGVVMDLSENTTDDVVGLFKKVFLRNRQVVKTCLGIYPMMKRMWWSLQARGLIADTMPLPASKSEVEMASWEQLASWAAQAHINTRELGSRSAQKRAFRIDLFREIPLHLRLWFVELYSKDFQLFQFEPLPPDYFPEFNNVINDH</sequence>
<feature type="transmembrane region" description="Helical" evidence="9">
    <location>
        <begin position="15"/>
        <end position="33"/>
    </location>
</feature>
<gene>
    <name evidence="10" type="ORF">ElyMa_005168300</name>
</gene>
<reference evidence="10 11" key="1">
    <citation type="journal article" date="2021" name="Elife">
        <title>Chloroplast acquisition without the gene transfer in kleptoplastic sea slugs, Plakobranchus ocellatus.</title>
        <authorList>
            <person name="Maeda T."/>
            <person name="Takahashi S."/>
            <person name="Yoshida T."/>
            <person name="Shimamura S."/>
            <person name="Takaki Y."/>
            <person name="Nagai Y."/>
            <person name="Toyoda A."/>
            <person name="Suzuki Y."/>
            <person name="Arimoto A."/>
            <person name="Ishii H."/>
            <person name="Satoh N."/>
            <person name="Nishiyama T."/>
            <person name="Hasebe M."/>
            <person name="Maruyama T."/>
            <person name="Minagawa J."/>
            <person name="Obokata J."/>
            <person name="Shigenobu S."/>
        </authorList>
    </citation>
    <scope>NUCLEOTIDE SEQUENCE [LARGE SCALE GENOMIC DNA]</scope>
</reference>
<evidence type="ECO:0000256" key="2">
    <source>
        <dbReference type="ARBA" id="ARBA00006339"/>
    </source>
</evidence>
<dbReference type="GO" id="GO:0008146">
    <property type="term" value="F:sulfotransferase activity"/>
    <property type="evidence" value="ECO:0007669"/>
    <property type="project" value="InterPro"/>
</dbReference>
<comment type="caution">
    <text evidence="10">The sequence shown here is derived from an EMBL/GenBank/DDBJ whole genome shotgun (WGS) entry which is preliminary data.</text>
</comment>
<comment type="subcellular location">
    <subcellularLocation>
        <location evidence="1 9">Golgi apparatus membrane</location>
        <topology evidence="1 9">Single-pass type II membrane protein</topology>
    </subcellularLocation>
</comment>
<keyword evidence="9" id="KW-0119">Carbohydrate metabolism</keyword>
<dbReference type="EC" id="2.8.2.-" evidence="9"/>
<evidence type="ECO:0000256" key="4">
    <source>
        <dbReference type="ARBA" id="ARBA00022692"/>
    </source>
</evidence>
<keyword evidence="11" id="KW-1185">Reference proteome</keyword>
<evidence type="ECO:0000313" key="11">
    <source>
        <dbReference type="Proteomes" id="UP000762676"/>
    </source>
</evidence>
<keyword evidence="7 9" id="KW-0472">Membrane</keyword>
<dbReference type="EMBL" id="BMAT01010355">
    <property type="protein sequence ID" value="GFS24866.1"/>
    <property type="molecule type" value="Genomic_DNA"/>
</dbReference>
<accession>A0AAV4JU32</accession>
<keyword evidence="3 9" id="KW-0808">Transferase</keyword>
<evidence type="ECO:0000256" key="3">
    <source>
        <dbReference type="ARBA" id="ARBA00022679"/>
    </source>
</evidence>
<dbReference type="Proteomes" id="UP000762676">
    <property type="component" value="Unassembled WGS sequence"/>
</dbReference>
<keyword evidence="8 9" id="KW-0325">Glycoprotein</keyword>
<dbReference type="GO" id="GO:0016051">
    <property type="term" value="P:carbohydrate biosynthetic process"/>
    <property type="evidence" value="ECO:0007669"/>
    <property type="project" value="InterPro"/>
</dbReference>
<evidence type="ECO:0000256" key="7">
    <source>
        <dbReference type="ARBA" id="ARBA00023136"/>
    </source>
</evidence>
<keyword evidence="4 9" id="KW-0812">Transmembrane</keyword>
<evidence type="ECO:0000256" key="1">
    <source>
        <dbReference type="ARBA" id="ARBA00004323"/>
    </source>
</evidence>